<organism evidence="10 11">
    <name type="scientific">Acrocarpospora phusangensis</name>
    <dbReference type="NCBI Taxonomy" id="1070424"/>
    <lineage>
        <taxon>Bacteria</taxon>
        <taxon>Bacillati</taxon>
        <taxon>Actinomycetota</taxon>
        <taxon>Actinomycetes</taxon>
        <taxon>Streptosporangiales</taxon>
        <taxon>Streptosporangiaceae</taxon>
        <taxon>Acrocarpospora</taxon>
    </lineage>
</organism>
<dbReference type="GO" id="GO:0004222">
    <property type="term" value="F:metalloendopeptidase activity"/>
    <property type="evidence" value="ECO:0007669"/>
    <property type="project" value="InterPro"/>
</dbReference>
<evidence type="ECO:0000256" key="1">
    <source>
        <dbReference type="ARBA" id="ARBA00001947"/>
    </source>
</evidence>
<feature type="region of interest" description="Disordered" evidence="7">
    <location>
        <begin position="583"/>
        <end position="613"/>
    </location>
</feature>
<protein>
    <recommendedName>
        <fullName evidence="9">Peptidase M48 domain-containing protein</fullName>
    </recommendedName>
</protein>
<name>A0A919QGF0_9ACTN</name>
<feature type="transmembrane region" description="Helical" evidence="8">
    <location>
        <begin position="564"/>
        <end position="583"/>
    </location>
</feature>
<keyword evidence="8" id="KW-0472">Membrane</keyword>
<evidence type="ECO:0000256" key="6">
    <source>
        <dbReference type="ARBA" id="ARBA00023049"/>
    </source>
</evidence>
<keyword evidence="3" id="KW-0479">Metal-binding</keyword>
<reference evidence="10" key="1">
    <citation type="submission" date="2021-01" db="EMBL/GenBank/DDBJ databases">
        <title>Whole genome shotgun sequence of Acrocarpospora phusangensis NBRC 108782.</title>
        <authorList>
            <person name="Komaki H."/>
            <person name="Tamura T."/>
        </authorList>
    </citation>
    <scope>NUCLEOTIDE SEQUENCE</scope>
    <source>
        <strain evidence="10">NBRC 108782</strain>
    </source>
</reference>
<dbReference type="EMBL" id="BOOA01000088">
    <property type="protein sequence ID" value="GIH28634.1"/>
    <property type="molecule type" value="Genomic_DNA"/>
</dbReference>
<dbReference type="InterPro" id="IPR001915">
    <property type="entry name" value="Peptidase_M48"/>
</dbReference>
<evidence type="ECO:0000313" key="11">
    <source>
        <dbReference type="Proteomes" id="UP000640052"/>
    </source>
</evidence>
<evidence type="ECO:0000256" key="7">
    <source>
        <dbReference type="SAM" id="MobiDB-lite"/>
    </source>
</evidence>
<feature type="transmembrane region" description="Helical" evidence="8">
    <location>
        <begin position="245"/>
        <end position="263"/>
    </location>
</feature>
<feature type="transmembrane region" description="Helical" evidence="8">
    <location>
        <begin position="523"/>
        <end position="543"/>
    </location>
</feature>
<gene>
    <name evidence="10" type="ORF">Aph01nite_69440</name>
</gene>
<evidence type="ECO:0000256" key="5">
    <source>
        <dbReference type="ARBA" id="ARBA00022833"/>
    </source>
</evidence>
<evidence type="ECO:0000256" key="4">
    <source>
        <dbReference type="ARBA" id="ARBA00022801"/>
    </source>
</evidence>
<evidence type="ECO:0000256" key="2">
    <source>
        <dbReference type="ARBA" id="ARBA00022670"/>
    </source>
</evidence>
<feature type="transmembrane region" description="Helical" evidence="8">
    <location>
        <begin position="364"/>
        <end position="387"/>
    </location>
</feature>
<dbReference type="GO" id="GO:0046872">
    <property type="term" value="F:metal ion binding"/>
    <property type="evidence" value="ECO:0007669"/>
    <property type="project" value="UniProtKB-KW"/>
</dbReference>
<feature type="transmembrane region" description="Helical" evidence="8">
    <location>
        <begin position="480"/>
        <end position="503"/>
    </location>
</feature>
<dbReference type="GO" id="GO:0006508">
    <property type="term" value="P:proteolysis"/>
    <property type="evidence" value="ECO:0007669"/>
    <property type="project" value="UniProtKB-KW"/>
</dbReference>
<accession>A0A919QGF0</accession>
<keyword evidence="6" id="KW-0482">Metalloprotease</keyword>
<dbReference type="Pfam" id="PF01435">
    <property type="entry name" value="Peptidase_M48"/>
    <property type="match status" value="1"/>
</dbReference>
<dbReference type="AlphaFoldDB" id="A0A919QGF0"/>
<evidence type="ECO:0000259" key="9">
    <source>
        <dbReference type="Pfam" id="PF01435"/>
    </source>
</evidence>
<dbReference type="RefSeq" id="WP_204045252.1">
    <property type="nucleotide sequence ID" value="NZ_BOOA01000088.1"/>
</dbReference>
<keyword evidence="8" id="KW-1133">Transmembrane helix</keyword>
<comment type="cofactor">
    <cofactor evidence="1">
        <name>Zn(2+)</name>
        <dbReference type="ChEBI" id="CHEBI:29105"/>
    </cofactor>
</comment>
<keyword evidence="4" id="KW-0378">Hydrolase</keyword>
<proteinExistence type="predicted"/>
<keyword evidence="2" id="KW-0645">Protease</keyword>
<evidence type="ECO:0000256" key="8">
    <source>
        <dbReference type="SAM" id="Phobius"/>
    </source>
</evidence>
<evidence type="ECO:0000256" key="3">
    <source>
        <dbReference type="ARBA" id="ARBA00022723"/>
    </source>
</evidence>
<feature type="transmembrane region" description="Helical" evidence="8">
    <location>
        <begin position="399"/>
        <end position="420"/>
    </location>
</feature>
<dbReference type="Proteomes" id="UP000640052">
    <property type="component" value="Unassembled WGS sequence"/>
</dbReference>
<keyword evidence="8" id="KW-0812">Transmembrane</keyword>
<evidence type="ECO:0000313" key="10">
    <source>
        <dbReference type="EMBL" id="GIH28634.1"/>
    </source>
</evidence>
<sequence>MDVVTLWARRIAEQVVPGEVAGAEAVGAAYAAGGKRRRELFAGGGAGEPGGFGGGLGPGDLAVILDALRFASDHLLELVAENPLANLMVLLAMRQGMRRRAGTTAQAVREEGFERVVGGLEERLRAQGVAADRAEELTYQTLKVVFQQDRDTEEIRAFLRALSASPAAEPVSADRLLARQGEGPGWMLPPWLWLYFLGVSAPGVPMLLGGVQEDLDGISSLVGYLAAGAEQAAATLLTGAGLLELFPALLLLSGILGVAFPDARGRWAERRHRLRPSDDPTILAMTALVRRHAPGIDLRLGDHHDRVARVYPVGWRTARIAVYPPLLRMWHADREAATAVLLHEVAHLRQGDHLIVGLASPFAWLVRVWGVLLTALVLIPVVLYVTADGPEAQVVVLTLLHDTMSVPIALILPVAGLWVAELSADRFALQEAGPAAFQRALGPAGRRGIRAVFTALTHPPRALRLRAATAWPGGTALSAAIWPVAVVARFALIALFQLVAHQLNGYSFGEALSMVGTAFRTELSAAQVVLIEILVLLVNWPLLAPLWMRIWTPVPAVRQRFAPYLVSALVPAVLAAGSLTAGVTTPPQPSPPGLTQPTESAEPTPERTGIVDDRPWAGRQLPVQLRITQARPLQQVGGPPEWLGPAVSWLGPGTWRAEADGRLTFENPAGRTDIRAGEGLWFRAGDVVTFWLAVELNDGGRPVATEISGEIDLATATMTALWMPKLTSSDPRGLLNLPSFQISTTVSVDQAV</sequence>
<comment type="caution">
    <text evidence="10">The sequence shown here is derived from an EMBL/GenBank/DDBJ whole genome shotgun (WGS) entry which is preliminary data.</text>
</comment>
<keyword evidence="11" id="KW-1185">Reference proteome</keyword>
<keyword evidence="5" id="KW-0862">Zinc</keyword>
<feature type="domain" description="Peptidase M48" evidence="9">
    <location>
        <begin position="314"/>
        <end position="471"/>
    </location>
</feature>